<name>A0ABU0VU17_9RHOB</name>
<protein>
    <recommendedName>
        <fullName evidence="1">thymidylate synthase</fullName>
        <ecNumber evidence="1">2.1.1.45</ecNumber>
    </recommendedName>
</protein>
<keyword evidence="2 5" id="KW-0489">Methyltransferase</keyword>
<dbReference type="GO" id="GO:0032259">
    <property type="term" value="P:methylation"/>
    <property type="evidence" value="ECO:0007669"/>
    <property type="project" value="UniProtKB-KW"/>
</dbReference>
<dbReference type="SUPFAM" id="SSF55831">
    <property type="entry name" value="Thymidylate synthase/dCMP hydroxymethylase"/>
    <property type="match status" value="1"/>
</dbReference>
<feature type="domain" description="Thymidylate synthase/dCMP hydroxymethylase" evidence="4">
    <location>
        <begin position="45"/>
        <end position="219"/>
    </location>
</feature>
<dbReference type="InterPro" id="IPR023451">
    <property type="entry name" value="Thymidate_synth/dCMP_Mease_dom"/>
</dbReference>
<keyword evidence="6" id="KW-1185">Reference proteome</keyword>
<evidence type="ECO:0000256" key="2">
    <source>
        <dbReference type="ARBA" id="ARBA00022603"/>
    </source>
</evidence>
<evidence type="ECO:0000259" key="4">
    <source>
        <dbReference type="Pfam" id="PF00303"/>
    </source>
</evidence>
<dbReference type="GO" id="GO:0004799">
    <property type="term" value="F:thymidylate synthase activity"/>
    <property type="evidence" value="ECO:0007669"/>
    <property type="project" value="UniProtKB-EC"/>
</dbReference>
<dbReference type="EC" id="2.1.1.45" evidence="1"/>
<reference evidence="5 6" key="1">
    <citation type="submission" date="2023-08" db="EMBL/GenBank/DDBJ databases">
        <title>Characterization of two Paracoccaceae strains isolated from Phycosphere and proposal of Xinfangfangia lacusdiani sp. nov.</title>
        <authorList>
            <person name="Deng Y."/>
            <person name="Zhang Y.Q."/>
        </authorList>
    </citation>
    <scope>NUCLEOTIDE SEQUENCE [LARGE SCALE GENOMIC DNA]</scope>
    <source>
        <strain evidence="5 6">CPCC 101601</strain>
    </source>
</reference>
<accession>A0ABU0VU17</accession>
<evidence type="ECO:0000256" key="3">
    <source>
        <dbReference type="ARBA" id="ARBA00022679"/>
    </source>
</evidence>
<dbReference type="PANTHER" id="PTHR11548">
    <property type="entry name" value="THYMIDYLATE SYNTHASE 1"/>
    <property type="match status" value="1"/>
</dbReference>
<keyword evidence="3 5" id="KW-0808">Transferase</keyword>
<evidence type="ECO:0000313" key="5">
    <source>
        <dbReference type="EMBL" id="MDQ2065225.1"/>
    </source>
</evidence>
<dbReference type="InterPro" id="IPR045097">
    <property type="entry name" value="Thymidate_synth/dCMP_Mease"/>
</dbReference>
<dbReference type="PRINTS" id="PR00108">
    <property type="entry name" value="THYMDSNTHASE"/>
</dbReference>
<sequence>MFDLLLDGKKRVVATKGSTFEEFGVTLGLRNPRFRVSRAESRQILISCLGELLWYLSGSDDLSHIKYYLPRYDKSAEEDGRIHGAYGPRLFNSNGTNQIEAAINILKRKGSSRRVAIQLFEARDLLSDYKDIPCTCTMQFMIRKNRLNMMVFMRSNDAYKGLPHDIFAFTMLQEMVARTLGVELGNYKHAIGSLHLYEADAEKAKSYLNEGFQDARPMPPMPLGDPWGSVKALLMAERDIRASGDLNVDTQELDNYWVDLIKILQAFAALKGRNIQRIKEIKSSMSSSFYGTYMNKVEKSAIPRQVQSEFSFGEVN</sequence>
<comment type="caution">
    <text evidence="5">The sequence shown here is derived from an EMBL/GenBank/DDBJ whole genome shotgun (WGS) entry which is preliminary data.</text>
</comment>
<dbReference type="EMBL" id="JAVDBT010000002">
    <property type="protein sequence ID" value="MDQ2065225.1"/>
    <property type="molecule type" value="Genomic_DNA"/>
</dbReference>
<dbReference type="Gene3D" id="3.30.572.10">
    <property type="entry name" value="Thymidylate synthase/dCMP hydroxymethylase domain"/>
    <property type="match status" value="1"/>
</dbReference>
<dbReference type="Proteomes" id="UP001239680">
    <property type="component" value="Unassembled WGS sequence"/>
</dbReference>
<dbReference type="PANTHER" id="PTHR11548:SF9">
    <property type="entry name" value="THYMIDYLATE SYNTHASE"/>
    <property type="match status" value="1"/>
</dbReference>
<proteinExistence type="predicted"/>
<dbReference type="InterPro" id="IPR036926">
    <property type="entry name" value="Thymidate_synth/dCMP_Mease_sf"/>
</dbReference>
<evidence type="ECO:0000313" key="6">
    <source>
        <dbReference type="Proteomes" id="UP001239680"/>
    </source>
</evidence>
<dbReference type="Pfam" id="PF00303">
    <property type="entry name" value="Thymidylat_synt"/>
    <property type="match status" value="1"/>
</dbReference>
<evidence type="ECO:0000256" key="1">
    <source>
        <dbReference type="ARBA" id="ARBA00011947"/>
    </source>
</evidence>
<dbReference type="CDD" id="cd00351">
    <property type="entry name" value="TS_Pyrimidine_HMase"/>
    <property type="match status" value="1"/>
</dbReference>
<gene>
    <name evidence="5" type="ORF">Q9295_02470</name>
</gene>
<dbReference type="InterPro" id="IPR000398">
    <property type="entry name" value="Thymidylate_synthase"/>
</dbReference>
<organism evidence="5 6">
    <name type="scientific">Pseudogemmobacter lacusdianii</name>
    <dbReference type="NCBI Taxonomy" id="3069608"/>
    <lineage>
        <taxon>Bacteria</taxon>
        <taxon>Pseudomonadati</taxon>
        <taxon>Pseudomonadota</taxon>
        <taxon>Alphaproteobacteria</taxon>
        <taxon>Rhodobacterales</taxon>
        <taxon>Paracoccaceae</taxon>
        <taxon>Pseudogemmobacter</taxon>
    </lineage>
</organism>